<dbReference type="PANTHER" id="PTHR24421">
    <property type="entry name" value="NITRATE/NITRITE SENSOR PROTEIN NARX-RELATED"/>
    <property type="match status" value="1"/>
</dbReference>
<keyword evidence="11" id="KW-0472">Membrane</keyword>
<evidence type="ECO:0000256" key="4">
    <source>
        <dbReference type="ARBA" id="ARBA00022679"/>
    </source>
</evidence>
<name>A0A917AZ02_9MICO</name>
<dbReference type="RefSeq" id="WP_188672255.1">
    <property type="nucleotide sequence ID" value="NZ_BMGP01000001.1"/>
</dbReference>
<keyword evidence="6 14" id="KW-0418">Kinase</keyword>
<evidence type="ECO:0000313" key="15">
    <source>
        <dbReference type="Proteomes" id="UP000598775"/>
    </source>
</evidence>
<evidence type="ECO:0000259" key="13">
    <source>
        <dbReference type="Pfam" id="PF07730"/>
    </source>
</evidence>
<evidence type="ECO:0000256" key="8">
    <source>
        <dbReference type="ARBA" id="ARBA00023012"/>
    </source>
</evidence>
<feature type="domain" description="Histidine kinase/HSP90-like ATPase" evidence="12">
    <location>
        <begin position="311"/>
        <end position="397"/>
    </location>
</feature>
<dbReference type="InterPro" id="IPR050482">
    <property type="entry name" value="Sensor_HK_TwoCompSys"/>
</dbReference>
<dbReference type="Pfam" id="PF02518">
    <property type="entry name" value="HATPase_c"/>
    <property type="match status" value="1"/>
</dbReference>
<evidence type="ECO:0000256" key="5">
    <source>
        <dbReference type="ARBA" id="ARBA00022741"/>
    </source>
</evidence>
<dbReference type="Proteomes" id="UP000598775">
    <property type="component" value="Unassembled WGS sequence"/>
</dbReference>
<evidence type="ECO:0000256" key="2">
    <source>
        <dbReference type="ARBA" id="ARBA00012438"/>
    </source>
</evidence>
<dbReference type="EMBL" id="BMGP01000001">
    <property type="protein sequence ID" value="GGF11586.1"/>
    <property type="molecule type" value="Genomic_DNA"/>
</dbReference>
<dbReference type="Pfam" id="PF07730">
    <property type="entry name" value="HisKA_3"/>
    <property type="match status" value="1"/>
</dbReference>
<evidence type="ECO:0000256" key="10">
    <source>
        <dbReference type="SAM" id="MobiDB-lite"/>
    </source>
</evidence>
<dbReference type="AlphaFoldDB" id="A0A917AZ02"/>
<dbReference type="GO" id="GO:0005524">
    <property type="term" value="F:ATP binding"/>
    <property type="evidence" value="ECO:0007669"/>
    <property type="project" value="UniProtKB-KW"/>
</dbReference>
<organism evidence="14 15">
    <name type="scientific">Subtercola lobariae</name>
    <dbReference type="NCBI Taxonomy" id="1588641"/>
    <lineage>
        <taxon>Bacteria</taxon>
        <taxon>Bacillati</taxon>
        <taxon>Actinomycetota</taxon>
        <taxon>Actinomycetes</taxon>
        <taxon>Micrococcales</taxon>
        <taxon>Microbacteriaceae</taxon>
        <taxon>Subtercola</taxon>
    </lineage>
</organism>
<dbReference type="InterPro" id="IPR003594">
    <property type="entry name" value="HATPase_dom"/>
</dbReference>
<protein>
    <recommendedName>
        <fullName evidence="2">histidine kinase</fullName>
        <ecNumber evidence="2">2.7.13.3</ecNumber>
    </recommendedName>
</protein>
<dbReference type="Gene3D" id="1.20.5.1930">
    <property type="match status" value="1"/>
</dbReference>
<dbReference type="EC" id="2.7.13.3" evidence="2"/>
<dbReference type="InterPro" id="IPR036890">
    <property type="entry name" value="HATPase_C_sf"/>
</dbReference>
<keyword evidence="9" id="KW-0175">Coiled coil</keyword>
<comment type="caution">
    <text evidence="14">The sequence shown here is derived from an EMBL/GenBank/DDBJ whole genome shotgun (WGS) entry which is preliminary data.</text>
</comment>
<dbReference type="CDD" id="cd16917">
    <property type="entry name" value="HATPase_UhpB-NarQ-NarX-like"/>
    <property type="match status" value="1"/>
</dbReference>
<sequence>MTRFSWWHVAVGATVLALALVVLPDLADSPGTTIGAWSCLAVLGGGYALFGWRSFTADDPATDEFAAAAGDRRARASALVFPLLAIACTSVGVALNPSMAILQAITFPIIWFSIEPLSRAVVLNVLLAVGVTVGFVVWGGTGLQNVVQSAVIEGISLLFSLALGFWFSFALDKGRENTRLLNELRAAQDELAALNRDSGILSERERLAGEIHDTIAQSLTGLVMVAQRTSTLLPDDLTTARENLGLIEDIARDALVETRALVAASAPVDPAGGLLPALDRLIARFTRETSVAITLDAADYVTQSNEVEVVLLRSAQEALANVRKHSGATTVTMRLSTASDGAVVLTVGDNGSGIDGAEPLDNGFGLTGMQQRLALLGGTLTVGQSAAGGVQLAVTLPGASGTSTAGGVQLAVRVPGLAGTGTQAGGTAVTSAGEFEPGDSASPGDGSPTEVAS</sequence>
<evidence type="ECO:0000256" key="6">
    <source>
        <dbReference type="ARBA" id="ARBA00022777"/>
    </source>
</evidence>
<feature type="transmembrane region" description="Helical" evidence="11">
    <location>
        <begin position="121"/>
        <end position="138"/>
    </location>
</feature>
<keyword evidence="5" id="KW-0547">Nucleotide-binding</keyword>
<comment type="catalytic activity">
    <reaction evidence="1">
        <text>ATP + protein L-histidine = ADP + protein N-phospho-L-histidine.</text>
        <dbReference type="EC" id="2.7.13.3"/>
    </reaction>
</comment>
<proteinExistence type="predicted"/>
<keyword evidence="11" id="KW-1133">Transmembrane helix</keyword>
<evidence type="ECO:0000256" key="1">
    <source>
        <dbReference type="ARBA" id="ARBA00000085"/>
    </source>
</evidence>
<feature type="transmembrane region" description="Helical" evidence="11">
    <location>
        <begin position="150"/>
        <end position="171"/>
    </location>
</feature>
<feature type="transmembrane region" description="Helical" evidence="11">
    <location>
        <begin position="76"/>
        <end position="93"/>
    </location>
</feature>
<dbReference type="SUPFAM" id="SSF55874">
    <property type="entry name" value="ATPase domain of HSP90 chaperone/DNA topoisomerase II/histidine kinase"/>
    <property type="match status" value="1"/>
</dbReference>
<dbReference type="PANTHER" id="PTHR24421:SF10">
    <property type="entry name" value="NITRATE_NITRITE SENSOR PROTEIN NARQ"/>
    <property type="match status" value="1"/>
</dbReference>
<gene>
    <name evidence="14" type="ORF">GCM10011399_01780</name>
</gene>
<keyword evidence="15" id="KW-1185">Reference proteome</keyword>
<dbReference type="GO" id="GO:0000155">
    <property type="term" value="F:phosphorelay sensor kinase activity"/>
    <property type="evidence" value="ECO:0007669"/>
    <property type="project" value="InterPro"/>
</dbReference>
<evidence type="ECO:0000313" key="14">
    <source>
        <dbReference type="EMBL" id="GGF11586.1"/>
    </source>
</evidence>
<evidence type="ECO:0000259" key="12">
    <source>
        <dbReference type="Pfam" id="PF02518"/>
    </source>
</evidence>
<reference evidence="14 15" key="1">
    <citation type="journal article" date="2014" name="Int. J. Syst. Evol. Microbiol.">
        <title>Complete genome sequence of Corynebacterium casei LMG S-19264T (=DSM 44701T), isolated from a smear-ripened cheese.</title>
        <authorList>
            <consortium name="US DOE Joint Genome Institute (JGI-PGF)"/>
            <person name="Walter F."/>
            <person name="Albersmeier A."/>
            <person name="Kalinowski J."/>
            <person name="Ruckert C."/>
        </authorList>
    </citation>
    <scope>NUCLEOTIDE SEQUENCE [LARGE SCALE GENOMIC DNA]</scope>
    <source>
        <strain evidence="14 15">CGMCC 1.12976</strain>
    </source>
</reference>
<evidence type="ECO:0000256" key="9">
    <source>
        <dbReference type="SAM" id="Coils"/>
    </source>
</evidence>
<feature type="domain" description="Signal transduction histidine kinase subgroup 3 dimerisation and phosphoacceptor" evidence="13">
    <location>
        <begin position="203"/>
        <end position="265"/>
    </location>
</feature>
<feature type="region of interest" description="Disordered" evidence="10">
    <location>
        <begin position="419"/>
        <end position="453"/>
    </location>
</feature>
<feature type="coiled-coil region" evidence="9">
    <location>
        <begin position="177"/>
        <end position="204"/>
    </location>
</feature>
<accession>A0A917AZ02</accession>
<dbReference type="InterPro" id="IPR011712">
    <property type="entry name" value="Sig_transdc_His_kin_sub3_dim/P"/>
</dbReference>
<evidence type="ECO:0000256" key="11">
    <source>
        <dbReference type="SAM" id="Phobius"/>
    </source>
</evidence>
<dbReference type="Gene3D" id="3.30.565.10">
    <property type="entry name" value="Histidine kinase-like ATPase, C-terminal domain"/>
    <property type="match status" value="1"/>
</dbReference>
<dbReference type="GO" id="GO:0016020">
    <property type="term" value="C:membrane"/>
    <property type="evidence" value="ECO:0007669"/>
    <property type="project" value="InterPro"/>
</dbReference>
<dbReference type="GO" id="GO:0046983">
    <property type="term" value="F:protein dimerization activity"/>
    <property type="evidence" value="ECO:0007669"/>
    <property type="project" value="InterPro"/>
</dbReference>
<keyword evidence="8" id="KW-0902">Two-component regulatory system</keyword>
<keyword evidence="7" id="KW-0067">ATP-binding</keyword>
<feature type="transmembrane region" description="Helical" evidence="11">
    <location>
        <begin position="34"/>
        <end position="55"/>
    </location>
</feature>
<keyword evidence="3" id="KW-0597">Phosphoprotein</keyword>
<evidence type="ECO:0000256" key="7">
    <source>
        <dbReference type="ARBA" id="ARBA00022840"/>
    </source>
</evidence>
<keyword evidence="11" id="KW-0812">Transmembrane</keyword>
<keyword evidence="4" id="KW-0808">Transferase</keyword>
<evidence type="ECO:0000256" key="3">
    <source>
        <dbReference type="ARBA" id="ARBA00022553"/>
    </source>
</evidence>